<evidence type="ECO:0000256" key="1">
    <source>
        <dbReference type="ARBA" id="ARBA00022481"/>
    </source>
</evidence>
<keyword evidence="3" id="KW-0807">Transducer</keyword>
<name>A0ABU9C9L4_9BURK</name>
<evidence type="ECO:0000313" key="9">
    <source>
        <dbReference type="Proteomes" id="UP001379945"/>
    </source>
</evidence>
<dbReference type="InterPro" id="IPR003660">
    <property type="entry name" value="HAMP_dom"/>
</dbReference>
<keyword evidence="5" id="KW-0472">Membrane</keyword>
<dbReference type="Gene3D" id="1.10.287.950">
    <property type="entry name" value="Methyl-accepting chemotaxis protein"/>
    <property type="match status" value="1"/>
</dbReference>
<dbReference type="PRINTS" id="PR00260">
    <property type="entry name" value="CHEMTRNSDUCR"/>
</dbReference>
<sequence>MAMSKLSAGSIGRRLALGFASLLLLMALVAGYAVLQLRAQGANIRQIVDVNNAKASQAHAMLDSISSQAIQARSVTLLTDVREIEVEMVAFRAAQKRYLDNEARLLELAAAGGALADEQALIDKISSTGKVARPLLEQAAKEGESGANVEATLTLTMRVRPAELAWRQAVNEYVNQLDATNQATAQATLDQQGRALGLIGGALTLALIVGVVVAWRITQGISGPMGRAMRVTERIAEGDLSSSIEARGNDEISRLLQAVARMQDRLRELVGGIRESAESIHTASAEVAVGNHDLSQRTEQTASHLQQAASSMTQLSTTVHHSATSARQANDMAASAAQVARRGGEVVGAVVTTMQDINASSRRIADIIGVIDGIAFQTNILALNAAVEAARAGEQGRGFAVVAGEVRNLASRSADAAREIKSLIGSSVEKVDTGARLVQDAGATMSEIVDSVARVSAIINEITHAAGEQSSGLDVVHESVNQLDQMTQQNAALVEQSTAAAESLKGQAQRLSELVGVFRGVERLGHH</sequence>
<proteinExistence type="inferred from homology"/>
<dbReference type="RefSeq" id="WP_341400648.1">
    <property type="nucleotide sequence ID" value="NZ_JBBUTI010000016.1"/>
</dbReference>
<evidence type="ECO:0000313" key="8">
    <source>
        <dbReference type="EMBL" id="MEK8048336.1"/>
    </source>
</evidence>
<dbReference type="InterPro" id="IPR004089">
    <property type="entry name" value="MCPsignal_dom"/>
</dbReference>
<keyword evidence="5" id="KW-0812">Transmembrane</keyword>
<dbReference type="PANTHER" id="PTHR43531:SF14">
    <property type="entry name" value="METHYL-ACCEPTING CHEMOTAXIS PROTEIN I-RELATED"/>
    <property type="match status" value="1"/>
</dbReference>
<dbReference type="Pfam" id="PF00015">
    <property type="entry name" value="MCPsignal"/>
    <property type="match status" value="1"/>
</dbReference>
<feature type="domain" description="HAMP" evidence="7">
    <location>
        <begin position="219"/>
        <end position="271"/>
    </location>
</feature>
<dbReference type="PANTHER" id="PTHR43531">
    <property type="entry name" value="PROTEIN ICFG"/>
    <property type="match status" value="1"/>
</dbReference>
<keyword evidence="9" id="KW-1185">Reference proteome</keyword>
<evidence type="ECO:0000256" key="5">
    <source>
        <dbReference type="SAM" id="Phobius"/>
    </source>
</evidence>
<dbReference type="SMART" id="SM00304">
    <property type="entry name" value="HAMP"/>
    <property type="match status" value="1"/>
</dbReference>
<dbReference type="PROSITE" id="PS50111">
    <property type="entry name" value="CHEMOTAXIS_TRANSDUC_2"/>
    <property type="match status" value="1"/>
</dbReference>
<evidence type="ECO:0000259" key="6">
    <source>
        <dbReference type="PROSITE" id="PS50111"/>
    </source>
</evidence>
<dbReference type="Pfam" id="PF00672">
    <property type="entry name" value="HAMP"/>
    <property type="match status" value="1"/>
</dbReference>
<keyword evidence="4" id="KW-0175">Coiled coil</keyword>
<dbReference type="EMBL" id="JBBUTI010000016">
    <property type="protein sequence ID" value="MEK8048336.1"/>
    <property type="molecule type" value="Genomic_DNA"/>
</dbReference>
<dbReference type="SMART" id="SM00283">
    <property type="entry name" value="MA"/>
    <property type="match status" value="1"/>
</dbReference>
<keyword evidence="1" id="KW-0488">Methylation</keyword>
<reference evidence="8 9" key="1">
    <citation type="submission" date="2024-04" db="EMBL/GenBank/DDBJ databases">
        <title>Novel species of the genus Ideonella isolated from streams.</title>
        <authorList>
            <person name="Lu H."/>
        </authorList>
    </citation>
    <scope>NUCLEOTIDE SEQUENCE [LARGE SCALE GENOMIC DNA]</scope>
    <source>
        <strain evidence="8 9">LYT19W</strain>
    </source>
</reference>
<dbReference type="Proteomes" id="UP001379945">
    <property type="component" value="Unassembled WGS sequence"/>
</dbReference>
<organism evidence="8 9">
    <name type="scientific">Ideonella margarita</name>
    <dbReference type="NCBI Taxonomy" id="2984191"/>
    <lineage>
        <taxon>Bacteria</taxon>
        <taxon>Pseudomonadati</taxon>
        <taxon>Pseudomonadota</taxon>
        <taxon>Betaproteobacteria</taxon>
        <taxon>Burkholderiales</taxon>
        <taxon>Sphaerotilaceae</taxon>
        <taxon>Ideonella</taxon>
    </lineage>
</organism>
<feature type="domain" description="Methyl-accepting transducer" evidence="6">
    <location>
        <begin position="276"/>
        <end position="505"/>
    </location>
</feature>
<evidence type="ECO:0000256" key="3">
    <source>
        <dbReference type="PROSITE-ProRule" id="PRU00284"/>
    </source>
</evidence>
<dbReference type="PROSITE" id="PS50885">
    <property type="entry name" value="HAMP"/>
    <property type="match status" value="1"/>
</dbReference>
<comment type="similarity">
    <text evidence="2">Belongs to the methyl-accepting chemotaxis (MCP) protein family.</text>
</comment>
<feature type="coiled-coil region" evidence="4">
    <location>
        <begin position="476"/>
        <end position="514"/>
    </location>
</feature>
<evidence type="ECO:0000256" key="2">
    <source>
        <dbReference type="ARBA" id="ARBA00029447"/>
    </source>
</evidence>
<feature type="transmembrane region" description="Helical" evidence="5">
    <location>
        <begin position="195"/>
        <end position="217"/>
    </location>
</feature>
<dbReference type="CDD" id="cd11386">
    <property type="entry name" value="MCP_signal"/>
    <property type="match status" value="1"/>
</dbReference>
<gene>
    <name evidence="8" type="ORF">AACH00_18430</name>
</gene>
<dbReference type="InterPro" id="IPR051310">
    <property type="entry name" value="MCP_chemotaxis"/>
</dbReference>
<accession>A0ABU9C9L4</accession>
<dbReference type="CDD" id="cd06225">
    <property type="entry name" value="HAMP"/>
    <property type="match status" value="1"/>
</dbReference>
<protein>
    <submittedName>
        <fullName evidence="8">Methyl-accepting chemotaxis protein</fullName>
    </submittedName>
</protein>
<dbReference type="InterPro" id="IPR004090">
    <property type="entry name" value="Chemotax_Me-accpt_rcpt"/>
</dbReference>
<evidence type="ECO:0000259" key="7">
    <source>
        <dbReference type="PROSITE" id="PS50885"/>
    </source>
</evidence>
<keyword evidence="5" id="KW-1133">Transmembrane helix</keyword>
<comment type="caution">
    <text evidence="8">The sequence shown here is derived from an EMBL/GenBank/DDBJ whole genome shotgun (WGS) entry which is preliminary data.</text>
</comment>
<evidence type="ECO:0000256" key="4">
    <source>
        <dbReference type="SAM" id="Coils"/>
    </source>
</evidence>
<dbReference type="SUPFAM" id="SSF58104">
    <property type="entry name" value="Methyl-accepting chemotaxis protein (MCP) signaling domain"/>
    <property type="match status" value="1"/>
</dbReference>